<protein>
    <submittedName>
        <fullName evidence="1">Uncharacterized protein</fullName>
    </submittedName>
</protein>
<dbReference type="Gramene" id="RZC49706">
    <property type="protein sequence ID" value="RZC49706"/>
    <property type="gene ID" value="C5167_018120"/>
</dbReference>
<dbReference type="AlphaFoldDB" id="A0A4Y7INL4"/>
<proteinExistence type="predicted"/>
<reference evidence="1 2" key="1">
    <citation type="journal article" date="2018" name="Science">
        <title>The opium poppy genome and morphinan production.</title>
        <authorList>
            <person name="Guo L."/>
            <person name="Winzer T."/>
            <person name="Yang X."/>
            <person name="Li Y."/>
            <person name="Ning Z."/>
            <person name="He Z."/>
            <person name="Teodor R."/>
            <person name="Lu Y."/>
            <person name="Bowser T.A."/>
            <person name="Graham I.A."/>
            <person name="Ye K."/>
        </authorList>
    </citation>
    <scope>NUCLEOTIDE SEQUENCE [LARGE SCALE GENOMIC DNA]</scope>
    <source>
        <strain evidence="2">cv. HN1</strain>
        <tissue evidence="1">Leaves</tissue>
    </source>
</reference>
<sequence length="82" mass="9415">MASKPGILTEWPWTPLGRFKYIVLAPWVLDSMSPLFFSENNSSKWDLSYFLILPLCLWRMIVDKPSNSNKLTGKANGMITSY</sequence>
<dbReference type="EMBL" id="CM010716">
    <property type="protein sequence ID" value="RZC49706.1"/>
    <property type="molecule type" value="Genomic_DNA"/>
</dbReference>
<dbReference type="OMA" id="GKANGMI"/>
<keyword evidence="2" id="KW-1185">Reference proteome</keyword>
<gene>
    <name evidence="1" type="ORF">C5167_018120</name>
</gene>
<dbReference type="Proteomes" id="UP000316621">
    <property type="component" value="Chromosome 2"/>
</dbReference>
<evidence type="ECO:0000313" key="2">
    <source>
        <dbReference type="Proteomes" id="UP000316621"/>
    </source>
</evidence>
<name>A0A4Y7INL4_PAPSO</name>
<evidence type="ECO:0000313" key="1">
    <source>
        <dbReference type="EMBL" id="RZC49706.1"/>
    </source>
</evidence>
<organism evidence="1 2">
    <name type="scientific">Papaver somniferum</name>
    <name type="common">Opium poppy</name>
    <dbReference type="NCBI Taxonomy" id="3469"/>
    <lineage>
        <taxon>Eukaryota</taxon>
        <taxon>Viridiplantae</taxon>
        <taxon>Streptophyta</taxon>
        <taxon>Embryophyta</taxon>
        <taxon>Tracheophyta</taxon>
        <taxon>Spermatophyta</taxon>
        <taxon>Magnoliopsida</taxon>
        <taxon>Ranunculales</taxon>
        <taxon>Papaveraceae</taxon>
        <taxon>Papaveroideae</taxon>
        <taxon>Papaver</taxon>
    </lineage>
</organism>
<accession>A0A4Y7INL4</accession>